<feature type="transmembrane region" description="Helical" evidence="7">
    <location>
        <begin position="401"/>
        <end position="418"/>
    </location>
</feature>
<evidence type="ECO:0000259" key="8">
    <source>
        <dbReference type="PROSITE" id="PS50850"/>
    </source>
</evidence>
<dbReference type="Pfam" id="PF07690">
    <property type="entry name" value="MFS_1"/>
    <property type="match status" value="1"/>
</dbReference>
<dbReference type="InterPro" id="IPR011701">
    <property type="entry name" value="MFS"/>
</dbReference>
<organism evidence="9 10">
    <name type="scientific">Moelleriella libera RCEF 2490</name>
    <dbReference type="NCBI Taxonomy" id="1081109"/>
    <lineage>
        <taxon>Eukaryota</taxon>
        <taxon>Fungi</taxon>
        <taxon>Dikarya</taxon>
        <taxon>Ascomycota</taxon>
        <taxon>Pezizomycotina</taxon>
        <taxon>Sordariomycetes</taxon>
        <taxon>Hypocreomycetidae</taxon>
        <taxon>Hypocreales</taxon>
        <taxon>Clavicipitaceae</taxon>
        <taxon>Moelleriella</taxon>
    </lineage>
</organism>
<evidence type="ECO:0000256" key="7">
    <source>
        <dbReference type="SAM" id="Phobius"/>
    </source>
</evidence>
<name>A0A168EI61_9HYPO</name>
<reference evidence="9 10" key="1">
    <citation type="journal article" date="2016" name="Genome Biol. Evol.">
        <title>Divergent and convergent evolution of fungal pathogenicity.</title>
        <authorList>
            <person name="Shang Y."/>
            <person name="Xiao G."/>
            <person name="Zheng P."/>
            <person name="Cen K."/>
            <person name="Zhan S."/>
            <person name="Wang C."/>
        </authorList>
    </citation>
    <scope>NUCLEOTIDE SEQUENCE [LARGE SCALE GENOMIC DNA]</scope>
    <source>
        <strain evidence="9 10">RCEF 2490</strain>
    </source>
</reference>
<feature type="transmembrane region" description="Helical" evidence="7">
    <location>
        <begin position="203"/>
        <end position="226"/>
    </location>
</feature>
<accession>A0A168EI61</accession>
<dbReference type="FunFam" id="1.20.1250.20:FF:000034">
    <property type="entry name" value="MFS general substrate transporter"/>
    <property type="match status" value="1"/>
</dbReference>
<keyword evidence="4 7" id="KW-1133">Transmembrane helix</keyword>
<dbReference type="STRING" id="1081109.A0A168EI61"/>
<feature type="transmembrane region" description="Helical" evidence="7">
    <location>
        <begin position="366"/>
        <end position="389"/>
    </location>
</feature>
<feature type="transmembrane region" description="Helical" evidence="7">
    <location>
        <begin position="276"/>
        <end position="294"/>
    </location>
</feature>
<keyword evidence="10" id="KW-1185">Reference proteome</keyword>
<evidence type="ECO:0000256" key="4">
    <source>
        <dbReference type="ARBA" id="ARBA00022989"/>
    </source>
</evidence>
<dbReference type="FunFam" id="1.20.1250.20:FF:000013">
    <property type="entry name" value="MFS general substrate transporter"/>
    <property type="match status" value="1"/>
</dbReference>
<feature type="transmembrane region" description="Helical" evidence="7">
    <location>
        <begin position="338"/>
        <end position="360"/>
    </location>
</feature>
<feature type="domain" description="Major facilitator superfamily (MFS) profile" evidence="8">
    <location>
        <begin position="44"/>
        <end position="459"/>
    </location>
</feature>
<dbReference type="OrthoDB" id="19923at2759"/>
<evidence type="ECO:0000256" key="3">
    <source>
        <dbReference type="ARBA" id="ARBA00022692"/>
    </source>
</evidence>
<feature type="region of interest" description="Disordered" evidence="6">
    <location>
        <begin position="462"/>
        <end position="481"/>
    </location>
</feature>
<evidence type="ECO:0000256" key="1">
    <source>
        <dbReference type="ARBA" id="ARBA00004141"/>
    </source>
</evidence>
<feature type="transmembrane region" description="Helical" evidence="7">
    <location>
        <begin position="83"/>
        <end position="103"/>
    </location>
</feature>
<keyword evidence="5 7" id="KW-0472">Membrane</keyword>
<dbReference type="Gene3D" id="1.20.1250.20">
    <property type="entry name" value="MFS general substrate transporter like domains"/>
    <property type="match status" value="2"/>
</dbReference>
<keyword evidence="3 7" id="KW-0812">Transmembrane</keyword>
<feature type="transmembrane region" description="Helical" evidence="7">
    <location>
        <begin position="314"/>
        <end position="331"/>
    </location>
</feature>
<evidence type="ECO:0000256" key="5">
    <source>
        <dbReference type="ARBA" id="ARBA00023136"/>
    </source>
</evidence>
<dbReference type="PANTHER" id="PTHR43791:SF46">
    <property type="entry name" value="MAJOR FACILITATOR SUPERFAMILY (MFS) PROFILE DOMAIN-CONTAINING PROTEIN-RELATED"/>
    <property type="match status" value="1"/>
</dbReference>
<dbReference type="SUPFAM" id="SSF103473">
    <property type="entry name" value="MFS general substrate transporter"/>
    <property type="match status" value="1"/>
</dbReference>
<feature type="transmembrane region" description="Helical" evidence="7">
    <location>
        <begin position="430"/>
        <end position="453"/>
    </location>
</feature>
<feature type="transmembrane region" description="Helical" evidence="7">
    <location>
        <begin position="140"/>
        <end position="160"/>
    </location>
</feature>
<comment type="subcellular location">
    <subcellularLocation>
        <location evidence="1">Membrane</location>
        <topology evidence="1">Multi-pass membrane protein</topology>
    </subcellularLocation>
</comment>
<dbReference type="GO" id="GO:0005886">
    <property type="term" value="C:plasma membrane"/>
    <property type="evidence" value="ECO:0007669"/>
    <property type="project" value="TreeGrafter"/>
</dbReference>
<dbReference type="GO" id="GO:0022857">
    <property type="term" value="F:transmembrane transporter activity"/>
    <property type="evidence" value="ECO:0007669"/>
    <property type="project" value="InterPro"/>
</dbReference>
<gene>
    <name evidence="9" type="ORF">AAL_02374</name>
</gene>
<feature type="transmembrane region" description="Helical" evidence="7">
    <location>
        <begin position="110"/>
        <end position="134"/>
    </location>
</feature>
<protein>
    <submittedName>
        <fullName evidence="9">Major facilitator superfamily domain, general substrate transporter</fullName>
    </submittedName>
</protein>
<dbReference type="InterPro" id="IPR020846">
    <property type="entry name" value="MFS_dom"/>
</dbReference>
<evidence type="ECO:0000256" key="2">
    <source>
        <dbReference type="ARBA" id="ARBA00022448"/>
    </source>
</evidence>
<feature type="transmembrane region" description="Helical" evidence="7">
    <location>
        <begin position="172"/>
        <end position="191"/>
    </location>
</feature>
<proteinExistence type="predicted"/>
<dbReference type="InterPro" id="IPR036259">
    <property type="entry name" value="MFS_trans_sf"/>
</dbReference>
<dbReference type="Proteomes" id="UP000078544">
    <property type="component" value="Unassembled WGS sequence"/>
</dbReference>
<keyword evidence="2" id="KW-0813">Transport</keyword>
<evidence type="ECO:0000313" key="10">
    <source>
        <dbReference type="Proteomes" id="UP000078544"/>
    </source>
</evidence>
<dbReference type="PANTHER" id="PTHR43791">
    <property type="entry name" value="PERMEASE-RELATED"/>
    <property type="match status" value="1"/>
</dbReference>
<dbReference type="AlphaFoldDB" id="A0A168EI61"/>
<feature type="transmembrane region" description="Helical" evidence="7">
    <location>
        <begin position="44"/>
        <end position="63"/>
    </location>
</feature>
<evidence type="ECO:0000256" key="6">
    <source>
        <dbReference type="SAM" id="MobiDB-lite"/>
    </source>
</evidence>
<dbReference type="EMBL" id="AZGY01000004">
    <property type="protein sequence ID" value="KZZ98823.1"/>
    <property type="molecule type" value="Genomic_DNA"/>
</dbReference>
<evidence type="ECO:0000313" key="9">
    <source>
        <dbReference type="EMBL" id="KZZ98823.1"/>
    </source>
</evidence>
<sequence>MSVKDKDESQLADATTMELRSSMDASPLTEAEKARLLRKVDFRLLPMLFLIYVMAFLDRANIANALTLGMTEELGISGQQPNIALAVFFVPYIVFEFFSNFCLKRATPHVWLSLCILGFGIVMFCQGFIVNYAGLLTTRFFLGAFEAGIFPGSFYLISFWYRRQEAQKRFTVYFTSVIVASAFSGLLASAISKMNGVGGKSSWRWIFILEGILTMLVAVAAFFFVCDFPEQATWLSDRERHMILQKTGRLQKQQPSQDRVTMKDAWAFFRDPQHHFGALMYFCSTVPVYAFAYFTPTIVKTLGYSTVQTQLYSVPPYAAALAVCLVQAYLADRTDLRLPYLLFSGILLVSGLAILISTYGHFSVQYAGICLVSMGALSAAPLVICWYLMNLDGHRQRSMGSAWMISVGNVGGIVAPFAFLPQDAPRYHPGYSLCLAVAVLGMLTASGYALIVVRRRRNMRTNESQGEVDEAAGSGPLVPSL</sequence>
<comment type="caution">
    <text evidence="9">The sequence shown here is derived from an EMBL/GenBank/DDBJ whole genome shotgun (WGS) entry which is preliminary data.</text>
</comment>
<dbReference type="PROSITE" id="PS50850">
    <property type="entry name" value="MFS"/>
    <property type="match status" value="1"/>
</dbReference>